<dbReference type="EC" id="5.4.99.28" evidence="2"/>
<dbReference type="Proteomes" id="UP000315750">
    <property type="component" value="Chromosome"/>
</dbReference>
<dbReference type="EMBL" id="CP036278">
    <property type="protein sequence ID" value="QDU56484.1"/>
    <property type="molecule type" value="Genomic_DNA"/>
</dbReference>
<evidence type="ECO:0000313" key="3">
    <source>
        <dbReference type="Proteomes" id="UP000315750"/>
    </source>
</evidence>
<keyword evidence="3" id="KW-1185">Reference proteome</keyword>
<evidence type="ECO:0000313" key="2">
    <source>
        <dbReference type="EMBL" id="QDU56484.1"/>
    </source>
</evidence>
<dbReference type="KEGG" id="amuc:Pan181_26930"/>
<dbReference type="Pfam" id="PF00849">
    <property type="entry name" value="PseudoU_synth_2"/>
    <property type="match status" value="1"/>
</dbReference>
<keyword evidence="2" id="KW-0413">Isomerase</keyword>
<sequence>MLSVLYEDNHLLVVNKPPGLPTMGVAEHKPSLLAEAREYIRQKYQKPGNVYLGVVSRLDAPVTGVLLIARTSKAASRLTEAFRTRAVDKTYLALVAGHPSPDQGELEHYLRKDERHRKMHTTTETAEGAQLARLHYQVLAEQRDTSLVQVTLLTGRKHQIRVQFAKQGHPIVGDRKYGSTMPFAQGIALHSYRLRFTHPVQKEPMEISAPLPEWWPPLPDCL</sequence>
<reference evidence="2 3" key="1">
    <citation type="submission" date="2019-02" db="EMBL/GenBank/DDBJ databases">
        <title>Deep-cultivation of Planctomycetes and their phenomic and genomic characterization uncovers novel biology.</title>
        <authorList>
            <person name="Wiegand S."/>
            <person name="Jogler M."/>
            <person name="Boedeker C."/>
            <person name="Pinto D."/>
            <person name="Vollmers J."/>
            <person name="Rivas-Marin E."/>
            <person name="Kohn T."/>
            <person name="Peeters S.H."/>
            <person name="Heuer A."/>
            <person name="Rast P."/>
            <person name="Oberbeckmann S."/>
            <person name="Bunk B."/>
            <person name="Jeske O."/>
            <person name="Meyerdierks A."/>
            <person name="Storesund J.E."/>
            <person name="Kallscheuer N."/>
            <person name="Luecker S."/>
            <person name="Lage O.M."/>
            <person name="Pohl T."/>
            <person name="Merkel B.J."/>
            <person name="Hornburger P."/>
            <person name="Mueller R.-W."/>
            <person name="Bruemmer F."/>
            <person name="Labrenz M."/>
            <person name="Spormann A.M."/>
            <person name="Op den Camp H."/>
            <person name="Overmann J."/>
            <person name="Amann R."/>
            <person name="Jetten M.S.M."/>
            <person name="Mascher T."/>
            <person name="Medema M.H."/>
            <person name="Devos D.P."/>
            <person name="Kaster A.-K."/>
            <person name="Ovreas L."/>
            <person name="Rohde M."/>
            <person name="Galperin M.Y."/>
            <person name="Jogler C."/>
        </authorList>
    </citation>
    <scope>NUCLEOTIDE SEQUENCE [LARGE SCALE GENOMIC DNA]</scope>
    <source>
        <strain evidence="2 3">Pan181</strain>
    </source>
</reference>
<evidence type="ECO:0000259" key="1">
    <source>
        <dbReference type="Pfam" id="PF00849"/>
    </source>
</evidence>
<dbReference type="GO" id="GO:0003723">
    <property type="term" value="F:RNA binding"/>
    <property type="evidence" value="ECO:0007669"/>
    <property type="project" value="InterPro"/>
</dbReference>
<dbReference type="GO" id="GO:0001522">
    <property type="term" value="P:pseudouridine synthesis"/>
    <property type="evidence" value="ECO:0007669"/>
    <property type="project" value="InterPro"/>
</dbReference>
<dbReference type="InterPro" id="IPR006145">
    <property type="entry name" value="PsdUridine_synth_RsuA/RluA"/>
</dbReference>
<dbReference type="OrthoDB" id="9784108at2"/>
<dbReference type="AlphaFoldDB" id="A0A518AP41"/>
<dbReference type="GO" id="GO:0160151">
    <property type="term" value="F:tRNA pseudouridine(32) synthase activity"/>
    <property type="evidence" value="ECO:0007669"/>
    <property type="project" value="UniProtKB-EC"/>
</dbReference>
<proteinExistence type="predicted"/>
<protein>
    <submittedName>
        <fullName evidence="2">Ribosomal large subunit pseudouridine synthase A</fullName>
        <ecNumber evidence="2">5.4.99.28</ecNumber>
    </submittedName>
</protein>
<organism evidence="2 3">
    <name type="scientific">Aeoliella mucimassa</name>
    <dbReference type="NCBI Taxonomy" id="2527972"/>
    <lineage>
        <taxon>Bacteria</taxon>
        <taxon>Pseudomonadati</taxon>
        <taxon>Planctomycetota</taxon>
        <taxon>Planctomycetia</taxon>
        <taxon>Pirellulales</taxon>
        <taxon>Lacipirellulaceae</taxon>
        <taxon>Aeoliella</taxon>
    </lineage>
</organism>
<gene>
    <name evidence="2" type="primary">rluA_1</name>
    <name evidence="2" type="ORF">Pan181_26930</name>
</gene>
<dbReference type="PANTHER" id="PTHR21600">
    <property type="entry name" value="MITOCHONDRIAL RNA PSEUDOURIDINE SYNTHASE"/>
    <property type="match status" value="1"/>
</dbReference>
<dbReference type="SUPFAM" id="SSF55120">
    <property type="entry name" value="Pseudouridine synthase"/>
    <property type="match status" value="1"/>
</dbReference>
<dbReference type="InterPro" id="IPR020103">
    <property type="entry name" value="PsdUridine_synth_cat_dom_sf"/>
</dbReference>
<dbReference type="RefSeq" id="WP_145247225.1">
    <property type="nucleotide sequence ID" value="NZ_CP036278.1"/>
</dbReference>
<feature type="domain" description="Pseudouridine synthase RsuA/RluA-like" evidence="1">
    <location>
        <begin position="10"/>
        <end position="166"/>
    </location>
</feature>
<accession>A0A518AP41</accession>
<name>A0A518AP41_9BACT</name>
<dbReference type="GO" id="GO:0006396">
    <property type="term" value="P:RNA processing"/>
    <property type="evidence" value="ECO:0007669"/>
    <property type="project" value="UniProtKB-ARBA"/>
</dbReference>
<dbReference type="Gene3D" id="3.30.2350.10">
    <property type="entry name" value="Pseudouridine synthase"/>
    <property type="match status" value="1"/>
</dbReference>
<dbReference type="InterPro" id="IPR050188">
    <property type="entry name" value="RluA_PseudoU_synthase"/>
</dbReference>
<dbReference type="CDD" id="cd02869">
    <property type="entry name" value="PseudoU_synth_RluA_like"/>
    <property type="match status" value="1"/>
</dbReference>